<evidence type="ECO:0000313" key="4">
    <source>
        <dbReference type="Proteomes" id="UP000237968"/>
    </source>
</evidence>
<dbReference type="GO" id="GO:0006313">
    <property type="term" value="P:DNA transposition"/>
    <property type="evidence" value="ECO:0007669"/>
    <property type="project" value="InterPro"/>
</dbReference>
<evidence type="ECO:0000313" key="3">
    <source>
        <dbReference type="EMBL" id="PRP95828.1"/>
    </source>
</evidence>
<organism evidence="3 4">
    <name type="scientific">Enhygromyxa salina</name>
    <dbReference type="NCBI Taxonomy" id="215803"/>
    <lineage>
        <taxon>Bacteria</taxon>
        <taxon>Pseudomonadati</taxon>
        <taxon>Myxococcota</taxon>
        <taxon>Polyangia</taxon>
        <taxon>Nannocystales</taxon>
        <taxon>Nannocystaceae</taxon>
        <taxon>Enhygromyxa</taxon>
    </lineage>
</organism>
<reference evidence="3 4" key="1">
    <citation type="submission" date="2018-03" db="EMBL/GenBank/DDBJ databases">
        <title>Draft Genome Sequences of the Obligatory Marine Myxobacteria Enhygromyxa salina SWB005.</title>
        <authorList>
            <person name="Poehlein A."/>
            <person name="Moghaddam J.A."/>
            <person name="Harms H."/>
            <person name="Alanjari M."/>
            <person name="Koenig G.M."/>
            <person name="Daniel R."/>
            <person name="Schaeberle T.F."/>
        </authorList>
    </citation>
    <scope>NUCLEOTIDE SEQUENCE [LARGE SCALE GENOMIC DNA]</scope>
    <source>
        <strain evidence="3 4">SWB005</strain>
    </source>
</reference>
<dbReference type="Proteomes" id="UP000237968">
    <property type="component" value="Unassembled WGS sequence"/>
</dbReference>
<dbReference type="GO" id="GO:0003677">
    <property type="term" value="F:DNA binding"/>
    <property type="evidence" value="ECO:0007669"/>
    <property type="project" value="InterPro"/>
</dbReference>
<evidence type="ECO:0000256" key="1">
    <source>
        <dbReference type="SAM" id="MobiDB-lite"/>
    </source>
</evidence>
<keyword evidence="4" id="KW-1185">Reference proteome</keyword>
<dbReference type="GO" id="GO:0004803">
    <property type="term" value="F:transposase activity"/>
    <property type="evidence" value="ECO:0007669"/>
    <property type="project" value="InterPro"/>
</dbReference>
<dbReference type="AlphaFoldDB" id="A0A2S9XSJ4"/>
<dbReference type="Pfam" id="PF04986">
    <property type="entry name" value="Y2_Tnp"/>
    <property type="match status" value="1"/>
</dbReference>
<evidence type="ECO:0000259" key="2">
    <source>
        <dbReference type="Pfam" id="PF04986"/>
    </source>
</evidence>
<accession>A0A2S9XSJ4</accession>
<dbReference type="EMBL" id="PVNK01000166">
    <property type="protein sequence ID" value="PRP95828.1"/>
    <property type="molecule type" value="Genomic_DNA"/>
</dbReference>
<name>A0A2S9XSJ4_9BACT</name>
<sequence>MIDGVYVRGERGALRFHEFGAPTHEELTVVARWTHERLGLVLERHGRSLDELAGDDAATDLLGQEQPVLASCYGASAADRQLLGDAPGQQTRKLAHAVREVAKPNDALAEVGGVNVHAGAAVPRRDRQRLERLCRYVARPPIAQERLETTADGRCRYNFRHAWKNGVHAVLLEPLDLLARLCALIPPPRFHMLRDHGVLAATPRRGPRSSQAPKFSALSRHSSRCRSRAIRPRSRGSPSNPLDIHGRGCSRGCSRSTP</sequence>
<feature type="compositionally biased region" description="Basic residues" evidence="1">
    <location>
        <begin position="221"/>
        <end position="234"/>
    </location>
</feature>
<feature type="domain" description="Transposase IS801/IS1294" evidence="2">
    <location>
        <begin position="113"/>
        <end position="204"/>
    </location>
</feature>
<dbReference type="InterPro" id="IPR007069">
    <property type="entry name" value="Transposase_32"/>
</dbReference>
<feature type="region of interest" description="Disordered" evidence="1">
    <location>
        <begin position="201"/>
        <end position="258"/>
    </location>
</feature>
<protein>
    <submittedName>
        <fullName evidence="3">Putative transposase</fullName>
    </submittedName>
</protein>
<gene>
    <name evidence="3" type="ORF">ENSA5_36970</name>
</gene>
<proteinExistence type="predicted"/>
<comment type="caution">
    <text evidence="3">The sequence shown here is derived from an EMBL/GenBank/DDBJ whole genome shotgun (WGS) entry which is preliminary data.</text>
</comment>